<sequence>MHLIKYTSQMEKLAQEVFTYYASDFPESDPKYQHIGGVVVLSQHGKPRFSDMCQVNSTASKSSEDGCDDDYH</sequence>
<dbReference type="WBParaSite" id="MCU_012548-RA">
    <property type="protein sequence ID" value="MCU_012548-RA"/>
    <property type="gene ID" value="MCU_012548"/>
</dbReference>
<name>A0A5K3G369_MESCO</name>
<proteinExistence type="predicted"/>
<accession>A0A5K3G369</accession>
<dbReference type="AlphaFoldDB" id="A0A5K3G369"/>
<organism evidence="1">
    <name type="scientific">Mesocestoides corti</name>
    <name type="common">Flatworm</name>
    <dbReference type="NCBI Taxonomy" id="53468"/>
    <lineage>
        <taxon>Eukaryota</taxon>
        <taxon>Metazoa</taxon>
        <taxon>Spiralia</taxon>
        <taxon>Lophotrochozoa</taxon>
        <taxon>Platyhelminthes</taxon>
        <taxon>Cestoda</taxon>
        <taxon>Eucestoda</taxon>
        <taxon>Cyclophyllidea</taxon>
        <taxon>Mesocestoididae</taxon>
        <taxon>Mesocestoides</taxon>
    </lineage>
</organism>
<protein>
    <submittedName>
        <fullName evidence="1">NTF2 domain-containing protein</fullName>
    </submittedName>
</protein>
<evidence type="ECO:0000313" key="1">
    <source>
        <dbReference type="WBParaSite" id="MCU_012548-RA"/>
    </source>
</evidence>
<reference evidence="1" key="1">
    <citation type="submission" date="2019-11" db="UniProtKB">
        <authorList>
            <consortium name="WormBaseParasite"/>
        </authorList>
    </citation>
    <scope>IDENTIFICATION</scope>
</reference>